<comment type="caution">
    <text evidence="6">The sequence shown here is derived from an EMBL/GenBank/DDBJ whole genome shotgun (WGS) entry which is preliminary data.</text>
</comment>
<keyword evidence="2 4" id="KW-0808">Transferase</keyword>
<dbReference type="InterPro" id="IPR029063">
    <property type="entry name" value="SAM-dependent_MTases_sf"/>
</dbReference>
<dbReference type="GO" id="GO:0042054">
    <property type="term" value="F:histone methyltransferase activity"/>
    <property type="evidence" value="ECO:0007669"/>
    <property type="project" value="TreeGrafter"/>
</dbReference>
<dbReference type="SUPFAM" id="SSF53335">
    <property type="entry name" value="S-adenosyl-L-methionine-dependent methyltransferases"/>
    <property type="match status" value="1"/>
</dbReference>
<evidence type="ECO:0000256" key="3">
    <source>
        <dbReference type="ARBA" id="ARBA00022691"/>
    </source>
</evidence>
<reference evidence="6" key="1">
    <citation type="journal article" date="2020" name="Stud. Mycol.">
        <title>101 Dothideomycetes genomes: a test case for predicting lifestyles and emergence of pathogens.</title>
        <authorList>
            <person name="Haridas S."/>
            <person name="Albert R."/>
            <person name="Binder M."/>
            <person name="Bloem J."/>
            <person name="Labutti K."/>
            <person name="Salamov A."/>
            <person name="Andreopoulos B."/>
            <person name="Baker S."/>
            <person name="Barry K."/>
            <person name="Bills G."/>
            <person name="Bluhm B."/>
            <person name="Cannon C."/>
            <person name="Castanera R."/>
            <person name="Culley D."/>
            <person name="Daum C."/>
            <person name="Ezra D."/>
            <person name="Gonzalez J."/>
            <person name="Henrissat B."/>
            <person name="Kuo A."/>
            <person name="Liang C."/>
            <person name="Lipzen A."/>
            <person name="Lutzoni F."/>
            <person name="Magnuson J."/>
            <person name="Mondo S."/>
            <person name="Nolan M."/>
            <person name="Ohm R."/>
            <person name="Pangilinan J."/>
            <person name="Park H.-J."/>
            <person name="Ramirez L."/>
            <person name="Alfaro M."/>
            <person name="Sun H."/>
            <person name="Tritt A."/>
            <person name="Yoshinaga Y."/>
            <person name="Zwiers L.-H."/>
            <person name="Turgeon B."/>
            <person name="Goodwin S."/>
            <person name="Spatafora J."/>
            <person name="Crous P."/>
            <person name="Grigoriev I."/>
        </authorList>
    </citation>
    <scope>NUCLEOTIDE SEQUENCE</scope>
    <source>
        <strain evidence="6">CBS 260.36</strain>
    </source>
</reference>
<evidence type="ECO:0000259" key="5">
    <source>
        <dbReference type="Pfam" id="PF22528"/>
    </source>
</evidence>
<dbReference type="Gene3D" id="3.40.50.150">
    <property type="entry name" value="Vaccinia Virus protein VP39"/>
    <property type="match status" value="1"/>
</dbReference>
<evidence type="ECO:0000256" key="4">
    <source>
        <dbReference type="PROSITE-ProRule" id="PRU01015"/>
    </source>
</evidence>
<dbReference type="FunFam" id="2.70.160.11:FF:000001">
    <property type="entry name" value="Blast:Protein arginine N-methyltransferase 1"/>
    <property type="match status" value="1"/>
</dbReference>
<evidence type="ECO:0000313" key="7">
    <source>
        <dbReference type="Proteomes" id="UP000799439"/>
    </source>
</evidence>
<dbReference type="AlphaFoldDB" id="A0A9P4MN60"/>
<keyword evidence="1 4" id="KW-0489">Methyltransferase</keyword>
<evidence type="ECO:0000256" key="1">
    <source>
        <dbReference type="ARBA" id="ARBA00022603"/>
    </source>
</evidence>
<dbReference type="FunFam" id="3.40.50.150:FF:000050">
    <property type="entry name" value="Hnrnp arginine n-methyltransferase"/>
    <property type="match status" value="1"/>
</dbReference>
<proteinExistence type="predicted"/>
<protein>
    <submittedName>
        <fullName evidence="6">Protein arginine N-methyltransferase</fullName>
    </submittedName>
</protein>
<sequence>MAQTSGDNRLDGMAHSEVHYFNSYNHHGIHEEMLKDEVRTKSYRDAIYNNKHLFKDKIVLDVGCGTSILSMFAVKAGAKHVIGVDFSTIITKAKEIVEVNGMSDKITLLQGKMEEVQLPFPEVDIIISEWMGYFLLYESMLDTVLWARDKYLKKGGLIFPDKAIIQVAGIEDGEYKDEKIGFWDNVWGFDYSPLKHTALTEPLVDTVEMKAVVTDSCPVLTLDLYTVTVADLAFSLPYQIAVRRTDYVHALIAWFDIEFSACHKPVKFSTGPHAKYTHWKQTVFYLKDVLTVEAGETIDGTLVCRPSQANRRDLDIGIQYRLQAHDQGRNVAGQAQYTMS</sequence>
<dbReference type="PANTHER" id="PTHR11006">
    <property type="entry name" value="PROTEIN ARGININE N-METHYLTRANSFERASE"/>
    <property type="match status" value="1"/>
</dbReference>
<dbReference type="Pfam" id="PF06325">
    <property type="entry name" value="PrmA"/>
    <property type="match status" value="1"/>
</dbReference>
<dbReference type="Pfam" id="PF22528">
    <property type="entry name" value="PRMT_C"/>
    <property type="match status" value="1"/>
</dbReference>
<dbReference type="Proteomes" id="UP000799439">
    <property type="component" value="Unassembled WGS sequence"/>
</dbReference>
<name>A0A9P4MN60_9PEZI</name>
<evidence type="ECO:0000313" key="6">
    <source>
        <dbReference type="EMBL" id="KAF2153401.1"/>
    </source>
</evidence>
<accession>A0A9P4MN60</accession>
<dbReference type="GO" id="GO:0032259">
    <property type="term" value="P:methylation"/>
    <property type="evidence" value="ECO:0007669"/>
    <property type="project" value="UniProtKB-KW"/>
</dbReference>
<dbReference type="Gene3D" id="2.70.160.11">
    <property type="entry name" value="Hnrnp arginine n-methyltransferase1"/>
    <property type="match status" value="1"/>
</dbReference>
<organism evidence="6 7">
    <name type="scientific">Myriangium duriaei CBS 260.36</name>
    <dbReference type="NCBI Taxonomy" id="1168546"/>
    <lineage>
        <taxon>Eukaryota</taxon>
        <taxon>Fungi</taxon>
        <taxon>Dikarya</taxon>
        <taxon>Ascomycota</taxon>
        <taxon>Pezizomycotina</taxon>
        <taxon>Dothideomycetes</taxon>
        <taxon>Dothideomycetidae</taxon>
        <taxon>Myriangiales</taxon>
        <taxon>Myriangiaceae</taxon>
        <taxon>Myriangium</taxon>
    </lineage>
</organism>
<dbReference type="InterPro" id="IPR025799">
    <property type="entry name" value="Arg_MeTrfase"/>
</dbReference>
<evidence type="ECO:0000256" key="2">
    <source>
        <dbReference type="ARBA" id="ARBA00022679"/>
    </source>
</evidence>
<dbReference type="PROSITE" id="PS51678">
    <property type="entry name" value="SAM_MT_PRMT"/>
    <property type="match status" value="1"/>
</dbReference>
<dbReference type="GO" id="GO:0005634">
    <property type="term" value="C:nucleus"/>
    <property type="evidence" value="ECO:0007669"/>
    <property type="project" value="TreeGrafter"/>
</dbReference>
<keyword evidence="7" id="KW-1185">Reference proteome</keyword>
<dbReference type="PANTHER" id="PTHR11006:SF53">
    <property type="entry name" value="PROTEIN ARGININE N-METHYLTRANSFERASE 3"/>
    <property type="match status" value="1"/>
</dbReference>
<gene>
    <name evidence="6" type="ORF">K461DRAFT_139947</name>
</gene>
<dbReference type="EMBL" id="ML996085">
    <property type="protein sequence ID" value="KAF2153401.1"/>
    <property type="molecule type" value="Genomic_DNA"/>
</dbReference>
<dbReference type="OrthoDB" id="7848332at2759"/>
<keyword evidence="3 4" id="KW-0949">S-adenosyl-L-methionine</keyword>
<dbReference type="GO" id="GO:0016274">
    <property type="term" value="F:protein-arginine N-methyltransferase activity"/>
    <property type="evidence" value="ECO:0007669"/>
    <property type="project" value="InterPro"/>
</dbReference>
<dbReference type="CDD" id="cd02440">
    <property type="entry name" value="AdoMet_MTases"/>
    <property type="match status" value="1"/>
</dbReference>
<dbReference type="InterPro" id="IPR055135">
    <property type="entry name" value="PRMT_dom"/>
</dbReference>
<feature type="domain" description="Protein arginine N-methyltransferase" evidence="5">
    <location>
        <begin position="161"/>
        <end position="323"/>
    </location>
</feature>